<keyword evidence="1" id="KW-1133">Transmembrane helix</keyword>
<reference evidence="3 4" key="1">
    <citation type="submission" date="2014-12" db="EMBL/GenBank/DDBJ databases">
        <title>Draft genome sequences of 29 type strains of Enterococci.</title>
        <authorList>
            <person name="Zhong Z."/>
            <person name="Sun Z."/>
            <person name="Liu W."/>
            <person name="Zhang W."/>
            <person name="Zhang H."/>
        </authorList>
    </citation>
    <scope>NUCLEOTIDE SEQUENCE [LARGE SCALE GENOMIC DNA]</scope>
    <source>
        <strain evidence="3 4">DSM 22801</strain>
    </source>
</reference>
<dbReference type="InterPro" id="IPR041498">
    <property type="entry name" value="Big_6"/>
</dbReference>
<evidence type="ECO:0000313" key="4">
    <source>
        <dbReference type="Proteomes" id="UP000183039"/>
    </source>
</evidence>
<dbReference type="EMBL" id="JXLC01000025">
    <property type="protein sequence ID" value="OJG88591.1"/>
    <property type="molecule type" value="Genomic_DNA"/>
</dbReference>
<keyword evidence="1" id="KW-0472">Membrane</keyword>
<sequence>MKELSKNMRKIKIIYDQKPNQERKDYFFLVVLLKVLGIVSVFFIGSSESLALADVLETNDGLEFFDYPEQAEDDSKGLDISKRSLIPARNSLLENSQFKDFSSWNYIVYTGNNYYINRSSDKLGPKKENGFQHVLSPIFGNNQVELKALGNNSFFVYLSPSAAENRIEYARPGFNLYTNVNNLIPGHQYEVALTANTVLGIGEPIAKYSINMHDQYGNFFNVGDNDWIIVDTAPQDRNIKFTATENRMRFSLSFDIASSQSRGVAQVKISNLTFIDVTSAGTPVIDPVMDSSQIITGTGQVGDYITVKKLNGDEIGQSTVVDSSGKWALEIKKGQLKADESIVAIAVQPESDQSATSIPERIGHDPLLDFTPTPIEVKFIPNDQEPTQGTIVGTVPEESSGVNVTVMNEQNQKIGTVVTDENGHFSLVVDRDTTDIPVLITAIQEGKKESKPASAIIDKADSKLAVLQLNAPILYFGTQKISTKNETYFGVPLGILSVKDFRVKGRQTPWKLTARYTKYESQLPGKLVYKNSEAEREITDEDQLIYNATISDIEREKNLSLPWSAEKKIGFFLKVDAGMAKKGTYESSITWTVQNTPTPK</sequence>
<name>A0AA91G7X8_9ENTE</name>
<organism evidence="3 4">
    <name type="scientific">Enterococcus silesiacus</name>
    <dbReference type="NCBI Taxonomy" id="332949"/>
    <lineage>
        <taxon>Bacteria</taxon>
        <taxon>Bacillati</taxon>
        <taxon>Bacillota</taxon>
        <taxon>Bacilli</taxon>
        <taxon>Lactobacillales</taxon>
        <taxon>Enterococcaceae</taxon>
        <taxon>Enterococcus</taxon>
    </lineage>
</organism>
<protein>
    <recommendedName>
        <fullName evidence="2">Bacterial Ig domain-containing protein</fullName>
    </recommendedName>
</protein>
<accession>A0AA91G7X8</accession>
<feature type="transmembrane region" description="Helical" evidence="1">
    <location>
        <begin position="26"/>
        <end position="45"/>
    </location>
</feature>
<gene>
    <name evidence="3" type="ORF">RV15_GL001776</name>
</gene>
<keyword evidence="1" id="KW-0812">Transmembrane</keyword>
<comment type="caution">
    <text evidence="3">The sequence shown here is derived from an EMBL/GenBank/DDBJ whole genome shotgun (WGS) entry which is preliminary data.</text>
</comment>
<proteinExistence type="predicted"/>
<feature type="domain" description="Bacterial Ig" evidence="2">
    <location>
        <begin position="283"/>
        <end position="355"/>
    </location>
</feature>
<dbReference type="AlphaFoldDB" id="A0AA91G7X8"/>
<dbReference type="Proteomes" id="UP000183039">
    <property type="component" value="Unassembled WGS sequence"/>
</dbReference>
<evidence type="ECO:0000313" key="3">
    <source>
        <dbReference type="EMBL" id="OJG88591.1"/>
    </source>
</evidence>
<evidence type="ECO:0000256" key="1">
    <source>
        <dbReference type="SAM" id="Phobius"/>
    </source>
</evidence>
<dbReference type="InterPro" id="IPR013783">
    <property type="entry name" value="Ig-like_fold"/>
</dbReference>
<dbReference type="Gene3D" id="2.60.40.10">
    <property type="entry name" value="Immunoglobulins"/>
    <property type="match status" value="1"/>
</dbReference>
<evidence type="ECO:0000259" key="2">
    <source>
        <dbReference type="Pfam" id="PF17936"/>
    </source>
</evidence>
<dbReference type="Pfam" id="PF17936">
    <property type="entry name" value="Big_6"/>
    <property type="match status" value="1"/>
</dbReference>